<dbReference type="InterPro" id="IPR010920">
    <property type="entry name" value="LSM_dom_sf"/>
</dbReference>
<comment type="caution">
    <text evidence="3">The sequence shown here is derived from an EMBL/GenBank/DDBJ whole genome shotgun (WGS) entry which is preliminary data.</text>
</comment>
<accession>A0A1V6T0K0</accession>
<dbReference type="Gene3D" id="2.30.30.100">
    <property type="match status" value="1"/>
</dbReference>
<gene>
    <name evidence="3" type="ORF">PENSTE_c014G01533</name>
</gene>
<dbReference type="InterPro" id="IPR034110">
    <property type="entry name" value="LSMD1_Sm"/>
</dbReference>
<comment type="subunit">
    <text evidence="1">Component of the heptameric LSM1-LSM7 complex, which consists of LSM1, LSM2, LSM3, LSM4, LSM5, LSM6 and LSM7. Component of the heptameric LSM2-LSM8 complex, which consists of LSM2, LSM3, LSM4, LSM5, LSM6, LSM7 and LSM8. The LSm subunits form a seven-membered ring structure with a doughnut shape.</text>
</comment>
<dbReference type="AlphaFoldDB" id="A0A1V6T0K0"/>
<dbReference type="PANTHER" id="PTHR10701">
    <property type="entry name" value="SMALL NUCLEAR RIBONUCLEOPROTEIN-ASSOCIATED PROTEIN B AND N"/>
    <property type="match status" value="1"/>
</dbReference>
<dbReference type="InterPro" id="IPR050914">
    <property type="entry name" value="snRNP_SmB/NAA38-like"/>
</dbReference>
<dbReference type="Proteomes" id="UP000191285">
    <property type="component" value="Unassembled WGS sequence"/>
</dbReference>
<organism evidence="3 4">
    <name type="scientific">Penicillium steckii</name>
    <dbReference type="NCBI Taxonomy" id="303698"/>
    <lineage>
        <taxon>Eukaryota</taxon>
        <taxon>Fungi</taxon>
        <taxon>Dikarya</taxon>
        <taxon>Ascomycota</taxon>
        <taxon>Pezizomycotina</taxon>
        <taxon>Eurotiomycetes</taxon>
        <taxon>Eurotiomycetidae</taxon>
        <taxon>Eurotiales</taxon>
        <taxon>Aspergillaceae</taxon>
        <taxon>Penicillium</taxon>
    </lineage>
</organism>
<keyword evidence="4" id="KW-1185">Reference proteome</keyword>
<name>A0A1V6T0K0_9EURO</name>
<evidence type="ECO:0000313" key="4">
    <source>
        <dbReference type="Proteomes" id="UP000191285"/>
    </source>
</evidence>
<dbReference type="PANTHER" id="PTHR10701:SF5">
    <property type="entry name" value="N-ALPHA-ACETYLTRANSFERASE 38, NATC AUXILIARY SUBUNIT"/>
    <property type="match status" value="1"/>
</dbReference>
<feature type="domain" description="Sm" evidence="2">
    <location>
        <begin position="112"/>
        <end position="206"/>
    </location>
</feature>
<evidence type="ECO:0000256" key="1">
    <source>
        <dbReference type="ARBA" id="ARBA00025892"/>
    </source>
</evidence>
<sequence>MEVNGLILFTMFYAQFLMQLQLNVDLALRFIAAPLLIQAPNPAILTNVYEFLPPNSRDRSLDEPSAPPPELTLYILKEQRELAFSYPSYETIHTSNHYQHHAGAMAAEHSVQYLEGLLGRSLRVHTTDSRMFVGIFKCTDAERNLILANSLEYRFPTPSAVGAAAKEHESWDKTHAASQATVKVNMTSRLIGLIVIPGRYITKIELE</sequence>
<protein>
    <recommendedName>
        <fullName evidence="2">Sm domain-containing protein</fullName>
    </recommendedName>
</protein>
<reference evidence="4" key="1">
    <citation type="journal article" date="2017" name="Nat. Microbiol.">
        <title>Global analysis of biosynthetic gene clusters reveals vast potential of secondary metabolite production in Penicillium species.</title>
        <authorList>
            <person name="Nielsen J.C."/>
            <person name="Grijseels S."/>
            <person name="Prigent S."/>
            <person name="Ji B."/>
            <person name="Dainat J."/>
            <person name="Nielsen K.F."/>
            <person name="Frisvad J.C."/>
            <person name="Workman M."/>
            <person name="Nielsen J."/>
        </authorList>
    </citation>
    <scope>NUCLEOTIDE SEQUENCE [LARGE SCALE GENOMIC DNA]</scope>
    <source>
        <strain evidence="4">IBT 24891</strain>
    </source>
</reference>
<evidence type="ECO:0000313" key="3">
    <source>
        <dbReference type="EMBL" id="OQE19885.1"/>
    </source>
</evidence>
<proteinExistence type="predicted"/>
<dbReference type="InterPro" id="IPR001163">
    <property type="entry name" value="Sm_dom_euk/arc"/>
</dbReference>
<dbReference type="SMART" id="SM00651">
    <property type="entry name" value="Sm"/>
    <property type="match status" value="1"/>
</dbReference>
<dbReference type="GO" id="GO:0031417">
    <property type="term" value="C:NatC complex"/>
    <property type="evidence" value="ECO:0007669"/>
    <property type="project" value="InterPro"/>
</dbReference>
<evidence type="ECO:0000259" key="2">
    <source>
        <dbReference type="SMART" id="SM00651"/>
    </source>
</evidence>
<dbReference type="CDD" id="cd06168">
    <property type="entry name" value="LSMD1"/>
    <property type="match status" value="1"/>
</dbReference>
<dbReference type="EMBL" id="MLKD01000014">
    <property type="protein sequence ID" value="OQE19885.1"/>
    <property type="molecule type" value="Genomic_DNA"/>
</dbReference>
<dbReference type="OrthoDB" id="368909at2759"/>
<dbReference type="SUPFAM" id="SSF50182">
    <property type="entry name" value="Sm-like ribonucleoproteins"/>
    <property type="match status" value="1"/>
</dbReference>
<dbReference type="STRING" id="303698.A0A1V6T0K0"/>